<dbReference type="GO" id="GO:0003924">
    <property type="term" value="F:GTPase activity"/>
    <property type="evidence" value="ECO:0007669"/>
    <property type="project" value="InterPro"/>
</dbReference>
<evidence type="ECO:0000259" key="7">
    <source>
        <dbReference type="Pfam" id="PF00350"/>
    </source>
</evidence>
<protein>
    <recommendedName>
        <fullName evidence="7">Dynamin N-terminal domain-containing protein</fullName>
    </recommendedName>
</protein>
<dbReference type="AlphaFoldDB" id="A0A1L7NJZ8"/>
<keyword evidence="6" id="KW-0175">Coiled coil</keyword>
<evidence type="ECO:0000256" key="1">
    <source>
        <dbReference type="ARBA" id="ARBA00004370"/>
    </source>
</evidence>
<evidence type="ECO:0000256" key="4">
    <source>
        <dbReference type="ARBA" id="ARBA00023134"/>
    </source>
</evidence>
<evidence type="ECO:0000256" key="6">
    <source>
        <dbReference type="SAM" id="Coils"/>
    </source>
</evidence>
<dbReference type="EMBL" id="AP015029">
    <property type="protein sequence ID" value="BAW25732.1"/>
    <property type="molecule type" value="Genomic_DNA"/>
</dbReference>
<evidence type="ECO:0000256" key="3">
    <source>
        <dbReference type="ARBA" id="ARBA00022801"/>
    </source>
</evidence>
<gene>
    <name evidence="8" type="ORF">KF715C_ch51590</name>
</gene>
<evidence type="ECO:0000313" key="9">
    <source>
        <dbReference type="Proteomes" id="UP000218731"/>
    </source>
</evidence>
<reference evidence="8 9" key="1">
    <citation type="submission" date="2015-11" db="EMBL/GenBank/DDBJ databases">
        <title>Complete genome sequencing of a biphenyl-degrading bacterium, Pseudomonas putida KF715 (=NBRC110667).</title>
        <authorList>
            <person name="Suenaga H."/>
            <person name="Fujihara N."/>
            <person name="Watanabe T."/>
            <person name="Hirose J."/>
            <person name="Kimura N."/>
            <person name="Yamazoe A."/>
            <person name="Hosoyama A."/>
            <person name="Shimodaira J."/>
            <person name="Furukawa K."/>
        </authorList>
    </citation>
    <scope>NUCLEOTIDE SEQUENCE [LARGE SCALE GENOMIC DNA]</scope>
    <source>
        <strain evidence="8 9">KF715</strain>
    </source>
</reference>
<keyword evidence="4" id="KW-0342">GTP-binding</keyword>
<dbReference type="Pfam" id="PF00350">
    <property type="entry name" value="Dynamin_N"/>
    <property type="match status" value="1"/>
</dbReference>
<dbReference type="GO" id="GO:0016020">
    <property type="term" value="C:membrane"/>
    <property type="evidence" value="ECO:0007669"/>
    <property type="project" value="UniProtKB-SubCell"/>
</dbReference>
<keyword evidence="3" id="KW-0378">Hydrolase</keyword>
<feature type="coiled-coil region" evidence="6">
    <location>
        <begin position="272"/>
        <end position="306"/>
    </location>
</feature>
<evidence type="ECO:0000256" key="2">
    <source>
        <dbReference type="ARBA" id="ARBA00022741"/>
    </source>
</evidence>
<dbReference type="GO" id="GO:0005525">
    <property type="term" value="F:GTP binding"/>
    <property type="evidence" value="ECO:0007669"/>
    <property type="project" value="UniProtKB-KW"/>
</dbReference>
<dbReference type="Gene3D" id="3.40.50.300">
    <property type="entry name" value="P-loop containing nucleotide triphosphate hydrolases"/>
    <property type="match status" value="1"/>
</dbReference>
<feature type="domain" description="Dynamin N-terminal" evidence="7">
    <location>
        <begin position="43"/>
        <end position="192"/>
    </location>
</feature>
<accession>A0A1L7NJZ8</accession>
<dbReference type="InterPro" id="IPR045063">
    <property type="entry name" value="Dynamin_N"/>
</dbReference>
<keyword evidence="2" id="KW-0547">Nucleotide-binding</keyword>
<sequence>MLESQKEFATYLKKMQVLLNDQAFSFDQSLLPKVMETELVVPVIGAFSAGKSSLLNALMGKDILPVGIAPETELATELRYSSEPYLLAIKPDGVQERLPVEALSTINRRSSEFSHLRLYLDSEALKAIAPLVLVDMPGFGSSLENHNKAIAYYLPRGVHFVVLTSIEDGNITQSMLRKLDELKTYNTDFTFLLSKCNLRAADQVEDVQAYIDDQLGVYFGEHYRSITIGNRGGEELTNALTALQPDVLFSRLFIDILKDQNFEVLAQINLALSMLKKDKAESEQTARALEQALAKLLEQRKDVESDLKDRYSGKMLDRSLRGLDNALNDSLDELVTLGSSKNPSALSNALSDIIRSSLSSTIKSEVQDISTNMVDRIASNLSATSSQMSVLDISGNWSEELSSKVKFSLERTTEMLSDWSTRLSNRAEEDKNSGVMLYRSLSTVLAVTTTVVNPLVELVIIFLPEILKMFNGGGNEREKFRQKLTGEVFPNIKAELRGKIPAIIDEQLNAMLKKISDGFEEQITKQKHVIDSIAQERLQLEAQISEKTAVLENLATAVKAAANEHLYK</sequence>
<keyword evidence="5" id="KW-0472">Membrane</keyword>
<dbReference type="InterPro" id="IPR027094">
    <property type="entry name" value="Mitofusin_fam"/>
</dbReference>
<proteinExistence type="predicted"/>
<evidence type="ECO:0000256" key="5">
    <source>
        <dbReference type="ARBA" id="ARBA00023136"/>
    </source>
</evidence>
<comment type="subcellular location">
    <subcellularLocation>
        <location evidence="1">Membrane</location>
    </subcellularLocation>
</comment>
<dbReference type="RefSeq" id="WP_096426787.1">
    <property type="nucleotide sequence ID" value="NZ_AP015029.1"/>
</dbReference>
<name>A0A1L7NJZ8_PSEPU</name>
<dbReference type="PANTHER" id="PTHR10465:SF0">
    <property type="entry name" value="SARCALUMENIN"/>
    <property type="match status" value="1"/>
</dbReference>
<evidence type="ECO:0000313" key="8">
    <source>
        <dbReference type="EMBL" id="BAW25732.1"/>
    </source>
</evidence>
<dbReference type="InterPro" id="IPR027417">
    <property type="entry name" value="P-loop_NTPase"/>
</dbReference>
<organism evidence="8 9">
    <name type="scientific">Pseudomonas putida</name>
    <name type="common">Arthrobacter siderocapsulatus</name>
    <dbReference type="NCBI Taxonomy" id="303"/>
    <lineage>
        <taxon>Bacteria</taxon>
        <taxon>Pseudomonadati</taxon>
        <taxon>Pseudomonadota</taxon>
        <taxon>Gammaproteobacteria</taxon>
        <taxon>Pseudomonadales</taxon>
        <taxon>Pseudomonadaceae</taxon>
        <taxon>Pseudomonas</taxon>
    </lineage>
</organism>
<dbReference type="Proteomes" id="UP000218731">
    <property type="component" value="Chromosome 1"/>
</dbReference>
<dbReference type="SUPFAM" id="SSF52540">
    <property type="entry name" value="P-loop containing nucleoside triphosphate hydrolases"/>
    <property type="match status" value="1"/>
</dbReference>
<dbReference type="PANTHER" id="PTHR10465">
    <property type="entry name" value="TRANSMEMBRANE GTPASE FZO1"/>
    <property type="match status" value="1"/>
</dbReference>